<dbReference type="SFLD" id="SFLDS00001">
    <property type="entry name" value="Enolase"/>
    <property type="match status" value="1"/>
</dbReference>
<organism evidence="5 6">
    <name type="scientific">Vibrio renipiscarius</name>
    <dbReference type="NCBI Taxonomy" id="1461322"/>
    <lineage>
        <taxon>Bacteria</taxon>
        <taxon>Pseudomonadati</taxon>
        <taxon>Pseudomonadota</taxon>
        <taxon>Gammaproteobacteria</taxon>
        <taxon>Vibrionales</taxon>
        <taxon>Vibrionaceae</taxon>
        <taxon>Vibrio</taxon>
    </lineage>
</organism>
<dbReference type="Pfam" id="PF02746">
    <property type="entry name" value="MR_MLE_N"/>
    <property type="match status" value="1"/>
</dbReference>
<evidence type="ECO:0000256" key="1">
    <source>
        <dbReference type="ARBA" id="ARBA00001946"/>
    </source>
</evidence>
<keyword evidence="6" id="KW-1185">Reference proteome</keyword>
<dbReference type="GO" id="GO:0009063">
    <property type="term" value="P:amino acid catabolic process"/>
    <property type="evidence" value="ECO:0007669"/>
    <property type="project" value="InterPro"/>
</dbReference>
<dbReference type="InterPro" id="IPR018110">
    <property type="entry name" value="Mandel_Rmase/mucon_lact_enz_CS"/>
</dbReference>
<protein>
    <submittedName>
        <fullName evidence="5">Mandelate racemase</fullName>
    </submittedName>
</protein>
<dbReference type="Gene3D" id="3.20.20.120">
    <property type="entry name" value="Enolase-like C-terminal domain"/>
    <property type="match status" value="1"/>
</dbReference>
<dbReference type="Proteomes" id="UP000031672">
    <property type="component" value="Unassembled WGS sequence"/>
</dbReference>
<comment type="cofactor">
    <cofactor evidence="1">
        <name>Mg(2+)</name>
        <dbReference type="ChEBI" id="CHEBI:18420"/>
    </cofactor>
</comment>
<evidence type="ECO:0000313" key="5">
    <source>
        <dbReference type="EMBL" id="KII81863.1"/>
    </source>
</evidence>
<dbReference type="OrthoDB" id="103536at2"/>
<dbReference type="GO" id="GO:0016052">
    <property type="term" value="P:carbohydrate catabolic process"/>
    <property type="evidence" value="ECO:0007669"/>
    <property type="project" value="TreeGrafter"/>
</dbReference>
<evidence type="ECO:0000256" key="3">
    <source>
        <dbReference type="ARBA" id="ARBA00022842"/>
    </source>
</evidence>
<accession>A0A0C2KHN1</accession>
<dbReference type="Gene3D" id="3.30.390.10">
    <property type="entry name" value="Enolase-like, N-terminal domain"/>
    <property type="match status" value="1"/>
</dbReference>
<dbReference type="PANTHER" id="PTHR13794:SF58">
    <property type="entry name" value="MITOCHONDRIAL ENOLASE SUPERFAMILY MEMBER 1"/>
    <property type="match status" value="1"/>
</dbReference>
<name>A0A0C2NNR9_9VIBR</name>
<comment type="caution">
    <text evidence="5">The sequence shown here is derived from an EMBL/GenBank/DDBJ whole genome shotgun (WGS) entry which is preliminary data.</text>
</comment>
<dbReference type="PANTHER" id="PTHR13794">
    <property type="entry name" value="ENOLASE SUPERFAMILY, MANDELATE RACEMASE"/>
    <property type="match status" value="1"/>
</dbReference>
<reference evidence="5 6" key="1">
    <citation type="submission" date="2014-11" db="EMBL/GenBank/DDBJ databases">
        <title>Draft Genome Sequence of Vibrio piscirenalis strains CECT 8603T and CECT 8604, two marine Gammaproteobacterium isolated from cultured gilthead sea bream (Sparus aurata).</title>
        <authorList>
            <person name="Arahal D.R."/>
            <person name="Rodrigo-Torres L."/>
            <person name="Lucena T."/>
            <person name="Pujalte M.J."/>
        </authorList>
    </citation>
    <scope>NUCLEOTIDE SEQUENCE [LARGE SCALE GENOMIC DNA]</scope>
    <source>
        <strain evidence="5 6">DCR 1-4-2</strain>
    </source>
</reference>
<dbReference type="RefSeq" id="WP_040986601.1">
    <property type="nucleotide sequence ID" value="NZ_JTKH01000003.1"/>
</dbReference>
<dbReference type="InterPro" id="IPR013341">
    <property type="entry name" value="Mandelate_racemase_N_dom"/>
</dbReference>
<feature type="domain" description="Mandelate racemase/muconate lactonizing enzyme C-terminal" evidence="4">
    <location>
        <begin position="151"/>
        <end position="253"/>
    </location>
</feature>
<keyword evidence="3" id="KW-0460">Magnesium</keyword>
<accession>A0A0C2NNR9</accession>
<proteinExistence type="predicted"/>
<evidence type="ECO:0000259" key="4">
    <source>
        <dbReference type="SMART" id="SM00922"/>
    </source>
</evidence>
<dbReference type="CDD" id="cd03316">
    <property type="entry name" value="MR_like"/>
    <property type="match status" value="1"/>
</dbReference>
<dbReference type="InterPro" id="IPR029065">
    <property type="entry name" value="Enolase_C-like"/>
</dbReference>
<dbReference type="PROSITE" id="PS00908">
    <property type="entry name" value="MR_MLE_1"/>
    <property type="match status" value="1"/>
</dbReference>
<dbReference type="SUPFAM" id="SSF54826">
    <property type="entry name" value="Enolase N-terminal domain-like"/>
    <property type="match status" value="1"/>
</dbReference>
<dbReference type="SUPFAM" id="SSF51604">
    <property type="entry name" value="Enolase C-terminal domain-like"/>
    <property type="match status" value="1"/>
</dbReference>
<gene>
    <name evidence="5" type="ORF">OJ16_01320</name>
</gene>
<dbReference type="InterPro" id="IPR013342">
    <property type="entry name" value="Mandelate_racemase_C"/>
</dbReference>
<dbReference type="InterPro" id="IPR046945">
    <property type="entry name" value="RHMD-like"/>
</dbReference>
<dbReference type="GO" id="GO:0016836">
    <property type="term" value="F:hydro-lyase activity"/>
    <property type="evidence" value="ECO:0007669"/>
    <property type="project" value="TreeGrafter"/>
</dbReference>
<evidence type="ECO:0000256" key="2">
    <source>
        <dbReference type="ARBA" id="ARBA00022723"/>
    </source>
</evidence>
<evidence type="ECO:0000313" key="6">
    <source>
        <dbReference type="Proteomes" id="UP000031672"/>
    </source>
</evidence>
<dbReference type="STRING" id="1461322.OJ16_01320"/>
<keyword evidence="2" id="KW-0479">Metal-binding</keyword>
<dbReference type="SFLD" id="SFLDG00179">
    <property type="entry name" value="mandelate_racemase"/>
    <property type="match status" value="1"/>
</dbReference>
<dbReference type="EMBL" id="JTKH01000003">
    <property type="protein sequence ID" value="KII81863.1"/>
    <property type="molecule type" value="Genomic_DNA"/>
</dbReference>
<dbReference type="InterPro" id="IPR029017">
    <property type="entry name" value="Enolase-like_N"/>
</dbReference>
<dbReference type="SMART" id="SM00922">
    <property type="entry name" value="MR_MLE"/>
    <property type="match status" value="1"/>
</dbReference>
<sequence length="380" mass="41942">MLFNELKITEVEVIHLRVPAVDEACEWGEDGVLIRVHTNAGITGVGESDSSPMMIEACIKATQSHGSSQGLERLLIGENPLEIERLYTKMYNGTHYAGRRSTMIHAISAIDMALWDIAGQFYKVPVWQLLGGKFREKIRAYGTFIPTAIKEENIARTTELLAQGFTSLKFGGGPLGKNAETDYEIIKTVCETARGINKDVEIAIDLASAWRTAGHTIEMAKKLEQFNLLWIEEPITDDVLAGYRKISQSTSQKLAGGETLTTRYEFANFIEKSGADFVQPDVTRCGGITEMVKIYDMAHMAGMKLVPHGFSTGILIAATVHFLASREHGDLIEYSQSTSPLFTSLVKNQIAFEDGYVAVPNTPGLGIELDEEIIAKYRVN</sequence>
<dbReference type="AlphaFoldDB" id="A0A0C2NNR9"/>
<dbReference type="Pfam" id="PF13378">
    <property type="entry name" value="MR_MLE_C"/>
    <property type="match status" value="1"/>
</dbReference>
<dbReference type="GO" id="GO:0000287">
    <property type="term" value="F:magnesium ion binding"/>
    <property type="evidence" value="ECO:0007669"/>
    <property type="project" value="TreeGrafter"/>
</dbReference>
<dbReference type="InterPro" id="IPR036849">
    <property type="entry name" value="Enolase-like_C_sf"/>
</dbReference>